<keyword evidence="1" id="KW-0472">Membrane</keyword>
<gene>
    <name evidence="2" type="ORF">JK386_05850</name>
</gene>
<proteinExistence type="predicted"/>
<accession>A0A939BXK3</accession>
<dbReference type="EMBL" id="JAERTX010000004">
    <property type="protein sequence ID" value="MBM9459418.1"/>
    <property type="molecule type" value="Genomic_DNA"/>
</dbReference>
<dbReference type="AlphaFoldDB" id="A0A939BXK3"/>
<sequence>MRAADDMPAEFTGPVAHSSLWLWLAVALAVLVVAYYVLSWWLTRPPRPPKVVRVDVDTPGLRAVHLSRLDALVAQVQAGELSARDGHQGLSEVVRSYVASVTTLPARSMALADFRSSAPPELTEAIELMYPPEFAPDDAIAAERFADAVAHARRLVSTWG</sequence>
<evidence type="ECO:0000313" key="3">
    <source>
        <dbReference type="Proteomes" id="UP000663791"/>
    </source>
</evidence>
<organism evidence="2 3">
    <name type="scientific">Nocardioides faecalis</name>
    <dbReference type="NCBI Taxonomy" id="2803858"/>
    <lineage>
        <taxon>Bacteria</taxon>
        <taxon>Bacillati</taxon>
        <taxon>Actinomycetota</taxon>
        <taxon>Actinomycetes</taxon>
        <taxon>Propionibacteriales</taxon>
        <taxon>Nocardioidaceae</taxon>
        <taxon>Nocardioides</taxon>
    </lineage>
</organism>
<feature type="transmembrane region" description="Helical" evidence="1">
    <location>
        <begin position="20"/>
        <end position="43"/>
    </location>
</feature>
<evidence type="ECO:0000256" key="1">
    <source>
        <dbReference type="SAM" id="Phobius"/>
    </source>
</evidence>
<keyword evidence="1" id="KW-1133">Transmembrane helix</keyword>
<dbReference type="RefSeq" id="WP_205290707.1">
    <property type="nucleotide sequence ID" value="NZ_CP074406.1"/>
</dbReference>
<keyword evidence="3" id="KW-1185">Reference proteome</keyword>
<protein>
    <submittedName>
        <fullName evidence="2">Uncharacterized protein</fullName>
    </submittedName>
</protein>
<evidence type="ECO:0000313" key="2">
    <source>
        <dbReference type="EMBL" id="MBM9459418.1"/>
    </source>
</evidence>
<keyword evidence="1" id="KW-0812">Transmembrane</keyword>
<reference evidence="2" key="1">
    <citation type="submission" date="2021-01" db="EMBL/GenBank/DDBJ databases">
        <title>Novel species in genus Nocardioides.</title>
        <authorList>
            <person name="Zhang G."/>
        </authorList>
    </citation>
    <scope>NUCLEOTIDE SEQUENCE</scope>
    <source>
        <strain evidence="2">Zg-536</strain>
    </source>
</reference>
<dbReference type="Proteomes" id="UP000663791">
    <property type="component" value="Unassembled WGS sequence"/>
</dbReference>
<name>A0A939BXK3_9ACTN</name>
<comment type="caution">
    <text evidence="2">The sequence shown here is derived from an EMBL/GenBank/DDBJ whole genome shotgun (WGS) entry which is preliminary data.</text>
</comment>